<dbReference type="AlphaFoldDB" id="A0AAV4PQB5"/>
<organism evidence="6 7">
    <name type="scientific">Caerostris darwini</name>
    <dbReference type="NCBI Taxonomy" id="1538125"/>
    <lineage>
        <taxon>Eukaryota</taxon>
        <taxon>Metazoa</taxon>
        <taxon>Ecdysozoa</taxon>
        <taxon>Arthropoda</taxon>
        <taxon>Chelicerata</taxon>
        <taxon>Arachnida</taxon>
        <taxon>Araneae</taxon>
        <taxon>Araneomorphae</taxon>
        <taxon>Entelegynae</taxon>
        <taxon>Araneoidea</taxon>
        <taxon>Araneidae</taxon>
        <taxon>Caerostris</taxon>
    </lineage>
</organism>
<dbReference type="Proteomes" id="UP001054837">
    <property type="component" value="Unassembled WGS sequence"/>
</dbReference>
<keyword evidence="7" id="KW-1185">Reference proteome</keyword>
<dbReference type="Pfam" id="PF00728">
    <property type="entry name" value="Glyco_hydro_20"/>
    <property type="match status" value="1"/>
</dbReference>
<gene>
    <name evidence="6" type="primary">HEXD</name>
    <name evidence="6" type="ORF">CDAR_79542</name>
</gene>
<accession>A0AAV4PQB5</accession>
<feature type="domain" description="Glycoside hydrolase family 20 catalytic" evidence="5">
    <location>
        <begin position="34"/>
        <end position="185"/>
    </location>
</feature>
<dbReference type="InterPro" id="IPR015883">
    <property type="entry name" value="Glyco_hydro_20_cat"/>
</dbReference>
<dbReference type="SUPFAM" id="SSF51445">
    <property type="entry name" value="(Trans)glycosidases"/>
    <property type="match status" value="1"/>
</dbReference>
<dbReference type="GO" id="GO:0005975">
    <property type="term" value="P:carbohydrate metabolic process"/>
    <property type="evidence" value="ECO:0007669"/>
    <property type="project" value="InterPro"/>
</dbReference>
<name>A0AAV4PQB5_9ARAC</name>
<evidence type="ECO:0000256" key="4">
    <source>
        <dbReference type="ARBA" id="ARBA00022801"/>
    </source>
</evidence>
<evidence type="ECO:0000256" key="2">
    <source>
        <dbReference type="ARBA" id="ARBA00006285"/>
    </source>
</evidence>
<evidence type="ECO:0000256" key="3">
    <source>
        <dbReference type="ARBA" id="ARBA00012663"/>
    </source>
</evidence>
<comment type="catalytic activity">
    <reaction evidence="1">
        <text>Hydrolysis of terminal non-reducing N-acetyl-D-hexosamine residues in N-acetyl-beta-D-hexosaminides.</text>
        <dbReference type="EC" id="3.2.1.52"/>
    </reaction>
</comment>
<dbReference type="InterPro" id="IPR017853">
    <property type="entry name" value="GH"/>
</dbReference>
<dbReference type="InterPro" id="IPR038901">
    <property type="entry name" value="HEXDC-like"/>
</dbReference>
<evidence type="ECO:0000313" key="6">
    <source>
        <dbReference type="EMBL" id="GIX98513.1"/>
    </source>
</evidence>
<reference evidence="6 7" key="1">
    <citation type="submission" date="2021-06" db="EMBL/GenBank/DDBJ databases">
        <title>Caerostris darwini draft genome.</title>
        <authorList>
            <person name="Kono N."/>
            <person name="Arakawa K."/>
        </authorList>
    </citation>
    <scope>NUCLEOTIDE SEQUENCE [LARGE SCALE GENOMIC DNA]</scope>
</reference>
<keyword evidence="4" id="KW-0378">Hydrolase</keyword>
<comment type="similarity">
    <text evidence="2">Belongs to the glycosyl hydrolase 20 family.</text>
</comment>
<proteinExistence type="inferred from homology"/>
<dbReference type="GO" id="GO:0004563">
    <property type="term" value="F:beta-N-acetylhexosaminidase activity"/>
    <property type="evidence" value="ECO:0007669"/>
    <property type="project" value="UniProtKB-EC"/>
</dbReference>
<dbReference type="Gene3D" id="3.20.20.80">
    <property type="entry name" value="Glycosidases"/>
    <property type="match status" value="1"/>
</dbReference>
<protein>
    <recommendedName>
        <fullName evidence="3">beta-N-acetylhexosaminidase</fullName>
        <ecNumber evidence="3">3.2.1.52</ecNumber>
    </recommendedName>
</protein>
<evidence type="ECO:0000259" key="5">
    <source>
        <dbReference type="Pfam" id="PF00728"/>
    </source>
</evidence>
<dbReference type="PANTHER" id="PTHR21040">
    <property type="entry name" value="BCDNA.GH04120"/>
    <property type="match status" value="1"/>
</dbReference>
<evidence type="ECO:0000313" key="7">
    <source>
        <dbReference type="Proteomes" id="UP001054837"/>
    </source>
</evidence>
<evidence type="ECO:0000256" key="1">
    <source>
        <dbReference type="ARBA" id="ARBA00001231"/>
    </source>
</evidence>
<dbReference type="EMBL" id="BPLQ01003179">
    <property type="protein sequence ID" value="GIX98513.1"/>
    <property type="molecule type" value="Genomic_DNA"/>
</dbReference>
<comment type="caution">
    <text evidence="6">The sequence shown here is derived from an EMBL/GenBank/DDBJ whole genome shotgun (WGS) entry which is preliminary data.</text>
</comment>
<sequence length="189" mass="21975">MSQFDCSSSDFEKLVHFDLKGAPPVIGYYEQIFPLLKKLGATGILMEYEDMFPYQGDLQIVCQPDVYSAEEIQKIQNLAIENDLQIIPLVQSFGHLEFLLKHDKYYEIREIERYPNALCPSHSKSEGVIMDMINQILDSHKNSKYIHIGGDEVWHLGQCSRCKEKMGAQKWKKEHLFLDHIIRIVQKKS</sequence>
<dbReference type="PANTHER" id="PTHR21040:SF8">
    <property type="entry name" value="BCDNA.GH04120"/>
    <property type="match status" value="1"/>
</dbReference>
<dbReference type="EC" id="3.2.1.52" evidence="3"/>